<dbReference type="GO" id="GO:0015450">
    <property type="term" value="F:protein-transporting ATPase activity"/>
    <property type="evidence" value="ECO:0007669"/>
    <property type="project" value="InterPro"/>
</dbReference>
<dbReference type="Gene3D" id="3.30.1360.200">
    <property type="match status" value="1"/>
</dbReference>
<evidence type="ECO:0000313" key="14">
    <source>
        <dbReference type="EMBL" id="EQD52475.1"/>
    </source>
</evidence>
<evidence type="ECO:0000256" key="6">
    <source>
        <dbReference type="ARBA" id="ARBA00022989"/>
    </source>
</evidence>
<dbReference type="InterPro" id="IPR027398">
    <property type="entry name" value="SecD-TM"/>
</dbReference>
<reference evidence="14" key="1">
    <citation type="submission" date="2013-08" db="EMBL/GenBank/DDBJ databases">
        <authorList>
            <person name="Mendez C."/>
            <person name="Richter M."/>
            <person name="Ferrer M."/>
            <person name="Sanchez J."/>
        </authorList>
    </citation>
    <scope>NUCLEOTIDE SEQUENCE</scope>
</reference>
<evidence type="ECO:0000256" key="8">
    <source>
        <dbReference type="ARBA" id="ARBA00023136"/>
    </source>
</evidence>
<evidence type="ECO:0000256" key="4">
    <source>
        <dbReference type="ARBA" id="ARBA00022692"/>
    </source>
</evidence>
<dbReference type="EMBL" id="AUZY01006963">
    <property type="protein sequence ID" value="EQD52475.1"/>
    <property type="molecule type" value="Genomic_DNA"/>
</dbReference>
<dbReference type="Gene3D" id="3.30.70.3400">
    <property type="match status" value="1"/>
</dbReference>
<keyword evidence="4 9" id="KW-0812">Transmembrane</keyword>
<dbReference type="HAMAP" id="MF_01463_B">
    <property type="entry name" value="SecD_B"/>
    <property type="match status" value="1"/>
</dbReference>
<feature type="transmembrane region" description="Helical" evidence="9">
    <location>
        <begin position="548"/>
        <end position="570"/>
    </location>
</feature>
<keyword evidence="8 9" id="KW-0472">Membrane</keyword>
<dbReference type="SUPFAM" id="SSF82866">
    <property type="entry name" value="Multidrug efflux transporter AcrB transmembrane domain"/>
    <property type="match status" value="1"/>
</dbReference>
<feature type="transmembrane region" description="Helical" evidence="9">
    <location>
        <begin position="481"/>
        <end position="500"/>
    </location>
</feature>
<name>T1BE56_9ZZZZ</name>
<feature type="domain" description="Protein export membrane protein SecD/SecF C-terminal" evidence="10">
    <location>
        <begin position="434"/>
        <end position="600"/>
    </location>
</feature>
<dbReference type="InterPro" id="IPR022813">
    <property type="entry name" value="SecD/SecF_arch_bac"/>
</dbReference>
<keyword evidence="3" id="KW-1003">Cell membrane</keyword>
<dbReference type="GO" id="GO:0005886">
    <property type="term" value="C:plasma membrane"/>
    <property type="evidence" value="ECO:0007669"/>
    <property type="project" value="UniProtKB-SubCell"/>
</dbReference>
<dbReference type="Pfam" id="PF13721">
    <property type="entry name" value="SecD-TM1"/>
    <property type="match status" value="1"/>
</dbReference>
<dbReference type="AlphaFoldDB" id="T1BE56"/>
<protein>
    <submittedName>
        <fullName evidence="14">Preprotein translocase subunit SecD</fullName>
    </submittedName>
</protein>
<evidence type="ECO:0000256" key="7">
    <source>
        <dbReference type="ARBA" id="ARBA00023010"/>
    </source>
</evidence>
<sequence>MNRYPLWKNILVIVVTLVAALLALPNLYPEAPALNVTRIGASVVPPQVLSRIERHLETHHLSAKRARIERDHILLVFAHESIQRRALVLLKQVLGEDYSVAPNLVPEIPGWLRTLGLQPMPEGLDLRGGIYFLLEVDTRAAVHDALGRIRTSLEVLLRHHGIRYLGVSRAPSGLRVELARPADLRPTLHLIHQEHSHLVLRTGQAGGFSVITARYGSAEKTALDQVAVVQDVAALRRRVNELGVTAAVVEQQGAHDVVVELPGIQDAARAERRLGDTATVQFRLVDDSPSAQSALQSGQVPPGARRFTTTQGAPVLLSSGIIVSGREIVNATSAYVNGQPAVNVTLNSRGGNQMLETTSHNLNQPMAVLYIENRSLHRKVDGHSVIVTKKIERVISIATIRGVFSSNFQITGLTERQANKLALLLRTPLAAPMTVVAERTIGPSLGRENIRDGVAAVVLGFAVVVLFMAFYYKWFGVIADLALFVNLILIVALLSLLQATLTLPGIAGMVLTVGMAIDANVLIYERIREELRNGASPQAAIHSGYERAWGTIVDSHVTALIAGVLLFLLGSGPVKGFAITLCLGILTSLYTAVMNSRAITNAVYGGRRLTRLPV</sequence>
<evidence type="ECO:0000256" key="1">
    <source>
        <dbReference type="ARBA" id="ARBA00004651"/>
    </source>
</evidence>
<feature type="domain" description="Protein translocase subunit SecDF P1" evidence="12">
    <location>
        <begin position="230"/>
        <end position="287"/>
    </location>
</feature>
<evidence type="ECO:0000259" key="10">
    <source>
        <dbReference type="Pfam" id="PF02355"/>
    </source>
</evidence>
<dbReference type="PANTHER" id="PTHR30081">
    <property type="entry name" value="PROTEIN-EXPORT MEMBRANE PROTEIN SEC"/>
    <property type="match status" value="1"/>
</dbReference>
<dbReference type="InterPro" id="IPR005791">
    <property type="entry name" value="SecD"/>
</dbReference>
<dbReference type="Pfam" id="PF21760">
    <property type="entry name" value="SecD_1st"/>
    <property type="match status" value="1"/>
</dbReference>
<dbReference type="GO" id="GO:0006886">
    <property type="term" value="P:intracellular protein transport"/>
    <property type="evidence" value="ECO:0007669"/>
    <property type="project" value="InterPro"/>
</dbReference>
<dbReference type="InterPro" id="IPR055344">
    <property type="entry name" value="SecD_SecF_C_bact"/>
</dbReference>
<evidence type="ECO:0000256" key="2">
    <source>
        <dbReference type="ARBA" id="ARBA00022448"/>
    </source>
</evidence>
<reference evidence="14" key="2">
    <citation type="journal article" date="2014" name="ISME J.">
        <title>Microbial stratification in low pH oxic and suboxic macroscopic growths along an acid mine drainage.</title>
        <authorList>
            <person name="Mendez-Garcia C."/>
            <person name="Mesa V."/>
            <person name="Sprenger R.R."/>
            <person name="Richter M."/>
            <person name="Diez M.S."/>
            <person name="Solano J."/>
            <person name="Bargiela R."/>
            <person name="Golyshina O.V."/>
            <person name="Manteca A."/>
            <person name="Ramos J.L."/>
            <person name="Gallego J.R."/>
            <person name="Llorente I."/>
            <person name="Martins Dos Santos V.A."/>
            <person name="Jensen O.N."/>
            <person name="Pelaez A.I."/>
            <person name="Sanchez J."/>
            <person name="Ferrer M."/>
        </authorList>
    </citation>
    <scope>NUCLEOTIDE SEQUENCE</scope>
</reference>
<feature type="transmembrane region" description="Helical" evidence="9">
    <location>
        <begin position="453"/>
        <end position="474"/>
    </location>
</feature>
<dbReference type="InterPro" id="IPR048634">
    <property type="entry name" value="SecD_SecF_C"/>
</dbReference>
<accession>T1BE56</accession>
<dbReference type="NCBIfam" id="TIGR01129">
    <property type="entry name" value="secD"/>
    <property type="match status" value="1"/>
</dbReference>
<evidence type="ECO:0000259" key="12">
    <source>
        <dbReference type="Pfam" id="PF21760"/>
    </source>
</evidence>
<keyword evidence="6 9" id="KW-1133">Transmembrane helix</keyword>
<feature type="transmembrane region" description="Helical" evidence="9">
    <location>
        <begin position="576"/>
        <end position="593"/>
    </location>
</feature>
<evidence type="ECO:0000256" key="9">
    <source>
        <dbReference type="SAM" id="Phobius"/>
    </source>
</evidence>
<dbReference type="NCBIfam" id="TIGR00916">
    <property type="entry name" value="2A0604s01"/>
    <property type="match status" value="1"/>
</dbReference>
<dbReference type="InterPro" id="IPR048631">
    <property type="entry name" value="SecD_1st"/>
</dbReference>
<dbReference type="PANTHER" id="PTHR30081:SF1">
    <property type="entry name" value="PROTEIN TRANSLOCASE SUBUNIT SECD"/>
    <property type="match status" value="1"/>
</dbReference>
<gene>
    <name evidence="14" type="ORF">B1B_10709</name>
</gene>
<feature type="domain" description="SecD export protein N-terminal TM" evidence="11">
    <location>
        <begin position="1"/>
        <end position="101"/>
    </location>
</feature>
<dbReference type="FunFam" id="1.20.1640.10:FF:000004">
    <property type="entry name" value="Protein translocase subunit SecD"/>
    <property type="match status" value="1"/>
</dbReference>
<comment type="caution">
    <text evidence="14">The sequence shown here is derived from an EMBL/GenBank/DDBJ whole genome shotgun (WGS) entry which is preliminary data.</text>
</comment>
<comment type="subcellular location">
    <subcellularLocation>
        <location evidence="1">Cell membrane</location>
        <topology evidence="1">Multi-pass membrane protein</topology>
    </subcellularLocation>
</comment>
<dbReference type="InterPro" id="IPR054384">
    <property type="entry name" value="SecDF_P1_head"/>
</dbReference>
<keyword evidence="2" id="KW-0813">Transport</keyword>
<evidence type="ECO:0000256" key="5">
    <source>
        <dbReference type="ARBA" id="ARBA00022927"/>
    </source>
</evidence>
<dbReference type="Gene3D" id="1.20.1640.10">
    <property type="entry name" value="Multidrug efflux transporter AcrB transmembrane domain"/>
    <property type="match status" value="1"/>
</dbReference>
<feature type="transmembrane region" description="Helical" evidence="9">
    <location>
        <begin position="506"/>
        <end position="527"/>
    </location>
</feature>
<keyword evidence="7" id="KW-0811">Translocation</keyword>
<evidence type="ECO:0000259" key="13">
    <source>
        <dbReference type="Pfam" id="PF22599"/>
    </source>
</evidence>
<evidence type="ECO:0000259" key="11">
    <source>
        <dbReference type="Pfam" id="PF13721"/>
    </source>
</evidence>
<evidence type="ECO:0000256" key="3">
    <source>
        <dbReference type="ARBA" id="ARBA00022475"/>
    </source>
</evidence>
<feature type="domain" description="SecDF P1 head subdomain" evidence="13">
    <location>
        <begin position="310"/>
        <end position="427"/>
    </location>
</feature>
<dbReference type="Pfam" id="PF02355">
    <property type="entry name" value="SecD_SecF_C"/>
    <property type="match status" value="1"/>
</dbReference>
<organism evidence="14">
    <name type="scientific">mine drainage metagenome</name>
    <dbReference type="NCBI Taxonomy" id="410659"/>
    <lineage>
        <taxon>unclassified sequences</taxon>
        <taxon>metagenomes</taxon>
        <taxon>ecological metagenomes</taxon>
    </lineage>
</organism>
<proteinExistence type="inferred from homology"/>
<dbReference type="Pfam" id="PF22599">
    <property type="entry name" value="SecDF_P1_head"/>
    <property type="match status" value="1"/>
</dbReference>
<keyword evidence="5" id="KW-0653">Protein transport</keyword>